<dbReference type="GeneID" id="19300196"/>
<dbReference type="InterPro" id="IPR058543">
    <property type="entry name" value="Beta-prop_RSE1/DDB1/CPSF1_2nd"/>
</dbReference>
<dbReference type="STRING" id="670483.S7RPG3"/>
<dbReference type="Proteomes" id="UP000030669">
    <property type="component" value="Unassembled WGS sequence"/>
</dbReference>
<evidence type="ECO:0000259" key="6">
    <source>
        <dbReference type="Pfam" id="PF03178"/>
    </source>
</evidence>
<dbReference type="EMBL" id="KB469303">
    <property type="protein sequence ID" value="EPQ54734.1"/>
    <property type="molecule type" value="Genomic_DNA"/>
</dbReference>
<protein>
    <recommendedName>
        <fullName evidence="3">DNA damage-binding protein 1</fullName>
    </recommendedName>
</protein>
<dbReference type="InterPro" id="IPR004871">
    <property type="entry name" value="RSE1/DDB1/CPSF1_C"/>
</dbReference>
<keyword evidence="4" id="KW-0539">Nucleus</keyword>
<feature type="region of interest" description="Disordered" evidence="5">
    <location>
        <begin position="267"/>
        <end position="302"/>
    </location>
</feature>
<feature type="domain" description="RSE1/DDB1/CPSF1 first beta-propeller" evidence="7">
    <location>
        <begin position="13"/>
        <end position="388"/>
    </location>
</feature>
<dbReference type="InterPro" id="IPR015943">
    <property type="entry name" value="WD40/YVTN_repeat-like_dom_sf"/>
</dbReference>
<dbReference type="InterPro" id="IPR011047">
    <property type="entry name" value="Quinoprotein_ADH-like_sf"/>
</dbReference>
<evidence type="ECO:0000259" key="8">
    <source>
        <dbReference type="Pfam" id="PF23726"/>
    </source>
</evidence>
<dbReference type="Pfam" id="PF03178">
    <property type="entry name" value="CPSF_A"/>
    <property type="match status" value="1"/>
</dbReference>
<evidence type="ECO:0000313" key="9">
    <source>
        <dbReference type="EMBL" id="EPQ54734.1"/>
    </source>
</evidence>
<dbReference type="Pfam" id="PF23726">
    <property type="entry name" value="Beta-prop_RSE1_2nd"/>
    <property type="match status" value="1"/>
</dbReference>
<dbReference type="Gene3D" id="2.130.10.10">
    <property type="entry name" value="YVTN repeat-like/Quinoprotein amine dehydrogenase"/>
    <property type="match status" value="3"/>
</dbReference>
<sequence length="1242" mass="135298">MRVVTTFHSPSSVVASVKCRLSPDGEHLVVAKPDRVEVHALGEDALKYECSLEIWGRVVSVKELPRYGSTYSNVILLTDHPAPRLYVLSLSTAASGQAELVVAHSLTLTERLARPQEFYCDVLVDPEGQVAVVSCYAGKLKVVEFDNGEYKSDFDAQFPEYNLLSMCFLPTSSDTYCLGLLHVDYEGKLQLLSRDLSLADYELFAAPSTLLPSTALSASAFLSIEPAPTLIPISASEEEEYAGGVLVVGGRKVLLYELASQDLQDKHKGKRRRLEGKKKSANREEAERAREEEKARERKRRKPRASVEWPWSEVTAWCFVDEEGKRVLLGDGFGRLALLSVDTDKPLLTLLPLGTTSPPTCLSYLNNQIFYLGSHYGDPQLLRIHPSPASSLDADTLPIPSKISTITSAELVSGAKGKGKEADTTGYVLRTRGTYVQELQSWQNVAPIIDAVVADVDGSGQRTIVTCSGGKSTGSLRVIRNGADFHELAALRGLAHVTHVWPLRSRFETPTHSHILASTPTQTHVFRIDGAEVFTSTAGGFATDTRTLAVGNLARRMRKPGQAGSSYSDSPLVVQVTPGKVILSEFDQALGTFSRTGEEWVPQSLKERHGEIVAASVNASQVVLGLSGGRLVVLNLDDNDKFNLAGQRLLEDGTKEIAAVSCLPIDPSKYYSTQVAVAFWASNEVKVLSITSAQNYLTPVCATGPLPSLPRSVLLYNFGTGVKSDSRDYVPHLLVGLADGTALAFVYKDNTLSDKRVFSFGTGPVSLTPCEVDGKRSVFACAKRSGLLFWEKQRLQLSPMLVKGVVTVAPLNSDHFPSSFTLATTGGLTIGKMGHLDKMHIRSFGLGLDNPHRIAYHPPSKVFAVACTRTEPRRTGEARPERGVLKLIDDATFEVLDEFQCDAEELISSLDVYEREDIQQPCFCVGTVNSRDEREPSSGRLLLLCSGAGRDGISRGSLFIAASLQIKGCVYAITKVSDLVAAAVNSAVVLYRLQKSSTGILTYDFAYVSEWNHDYVLNSIVPGLNGLVISDALSSVSVLDVKDSKLQRRAKDYSPLWPVAIQALDDQRIIAANVDCDLCTFSLQLDQGRIVLQKDGAFHLGELVNKFVRGSLTTTEFSGDIPIEPREIFFTSSGRIGMVFEMGSELSLHMSGLERNMGNVLIGAGGVVHSDWRAPTVAKSRVETQQQTSYGFLDGDFLEQFLSLAPSSLPAKSILSGSMEAEALKLPFVEIQHVLEKLHSMH</sequence>
<proteinExistence type="inferred from homology"/>
<dbReference type="HOGENOM" id="CLU_002893_0_0_1"/>
<feature type="domain" description="RSE1/DDB1/CPSF1 C-terminal" evidence="6">
    <location>
        <begin position="884"/>
        <end position="1202"/>
    </location>
</feature>
<dbReference type="RefSeq" id="XP_007866993.1">
    <property type="nucleotide sequence ID" value="XM_007868802.1"/>
</dbReference>
<dbReference type="KEGG" id="gtr:GLOTRDRAFT_116530"/>
<accession>S7RPG3</accession>
<dbReference type="Pfam" id="PF10433">
    <property type="entry name" value="Beta-prop_RSE1_1st"/>
    <property type="match status" value="1"/>
</dbReference>
<dbReference type="Gene3D" id="1.10.150.910">
    <property type="match status" value="1"/>
</dbReference>
<evidence type="ECO:0000256" key="5">
    <source>
        <dbReference type="SAM" id="MobiDB-lite"/>
    </source>
</evidence>
<keyword evidence="10" id="KW-1185">Reference proteome</keyword>
<comment type="subcellular location">
    <subcellularLocation>
        <location evidence="1">Nucleus</location>
    </subcellularLocation>
</comment>
<organism evidence="9 10">
    <name type="scientific">Gloeophyllum trabeum (strain ATCC 11539 / FP-39264 / Madison 617)</name>
    <name type="common">Brown rot fungus</name>
    <dbReference type="NCBI Taxonomy" id="670483"/>
    <lineage>
        <taxon>Eukaryota</taxon>
        <taxon>Fungi</taxon>
        <taxon>Dikarya</taxon>
        <taxon>Basidiomycota</taxon>
        <taxon>Agaricomycotina</taxon>
        <taxon>Agaricomycetes</taxon>
        <taxon>Gloeophyllales</taxon>
        <taxon>Gloeophyllaceae</taxon>
        <taxon>Gloeophyllum</taxon>
    </lineage>
</organism>
<feature type="compositionally biased region" description="Basic and acidic residues" evidence="5">
    <location>
        <begin position="277"/>
        <end position="296"/>
    </location>
</feature>
<evidence type="ECO:0000256" key="3">
    <source>
        <dbReference type="ARBA" id="ARBA00014577"/>
    </source>
</evidence>
<feature type="domain" description="RSE1/DDB1/CPSF1 second beta-propeller" evidence="8">
    <location>
        <begin position="487"/>
        <end position="833"/>
    </location>
</feature>
<dbReference type="SUPFAM" id="SSF69322">
    <property type="entry name" value="Tricorn protease domain 2"/>
    <property type="match status" value="1"/>
</dbReference>
<dbReference type="GO" id="GO:0003676">
    <property type="term" value="F:nucleic acid binding"/>
    <property type="evidence" value="ECO:0007669"/>
    <property type="project" value="InterPro"/>
</dbReference>
<dbReference type="PANTHER" id="PTHR10644">
    <property type="entry name" value="DNA REPAIR/RNA PROCESSING CPSF FAMILY"/>
    <property type="match status" value="1"/>
</dbReference>
<comment type="similarity">
    <text evidence="2">Belongs to the DDB1 family.</text>
</comment>
<dbReference type="SUPFAM" id="SSF101908">
    <property type="entry name" value="Putative isomerase YbhE"/>
    <property type="match status" value="1"/>
</dbReference>
<evidence type="ECO:0000313" key="10">
    <source>
        <dbReference type="Proteomes" id="UP000030669"/>
    </source>
</evidence>
<evidence type="ECO:0000259" key="7">
    <source>
        <dbReference type="Pfam" id="PF10433"/>
    </source>
</evidence>
<evidence type="ECO:0000256" key="1">
    <source>
        <dbReference type="ARBA" id="ARBA00004123"/>
    </source>
</evidence>
<dbReference type="OrthoDB" id="433457at2759"/>
<evidence type="ECO:0000256" key="2">
    <source>
        <dbReference type="ARBA" id="ARBA00007453"/>
    </source>
</evidence>
<dbReference type="InterPro" id="IPR050358">
    <property type="entry name" value="RSE1/DDB1/CFT1"/>
</dbReference>
<gene>
    <name evidence="9" type="ORF">GLOTRDRAFT_116530</name>
</gene>
<feature type="compositionally biased region" description="Basic residues" evidence="5">
    <location>
        <begin position="267"/>
        <end position="276"/>
    </location>
</feature>
<dbReference type="InterPro" id="IPR018846">
    <property type="entry name" value="Beta-prop_RSE1/DDB1/CPSF1_1st"/>
</dbReference>
<reference evidence="9 10" key="1">
    <citation type="journal article" date="2012" name="Science">
        <title>The Paleozoic origin of enzymatic lignin decomposition reconstructed from 31 fungal genomes.</title>
        <authorList>
            <person name="Floudas D."/>
            <person name="Binder M."/>
            <person name="Riley R."/>
            <person name="Barry K."/>
            <person name="Blanchette R.A."/>
            <person name="Henrissat B."/>
            <person name="Martinez A.T."/>
            <person name="Otillar R."/>
            <person name="Spatafora J.W."/>
            <person name="Yadav J.S."/>
            <person name="Aerts A."/>
            <person name="Benoit I."/>
            <person name="Boyd A."/>
            <person name="Carlson A."/>
            <person name="Copeland A."/>
            <person name="Coutinho P.M."/>
            <person name="de Vries R.P."/>
            <person name="Ferreira P."/>
            <person name="Findley K."/>
            <person name="Foster B."/>
            <person name="Gaskell J."/>
            <person name="Glotzer D."/>
            <person name="Gorecki P."/>
            <person name="Heitman J."/>
            <person name="Hesse C."/>
            <person name="Hori C."/>
            <person name="Igarashi K."/>
            <person name="Jurgens J.A."/>
            <person name="Kallen N."/>
            <person name="Kersten P."/>
            <person name="Kohler A."/>
            <person name="Kuees U."/>
            <person name="Kumar T.K.A."/>
            <person name="Kuo A."/>
            <person name="LaButti K."/>
            <person name="Larrondo L.F."/>
            <person name="Lindquist E."/>
            <person name="Ling A."/>
            <person name="Lombard V."/>
            <person name="Lucas S."/>
            <person name="Lundell T."/>
            <person name="Martin R."/>
            <person name="McLaughlin D.J."/>
            <person name="Morgenstern I."/>
            <person name="Morin E."/>
            <person name="Murat C."/>
            <person name="Nagy L.G."/>
            <person name="Nolan M."/>
            <person name="Ohm R.A."/>
            <person name="Patyshakuliyeva A."/>
            <person name="Rokas A."/>
            <person name="Ruiz-Duenas F.J."/>
            <person name="Sabat G."/>
            <person name="Salamov A."/>
            <person name="Samejima M."/>
            <person name="Schmutz J."/>
            <person name="Slot J.C."/>
            <person name="St John F."/>
            <person name="Stenlid J."/>
            <person name="Sun H."/>
            <person name="Sun S."/>
            <person name="Syed K."/>
            <person name="Tsang A."/>
            <person name="Wiebenga A."/>
            <person name="Young D."/>
            <person name="Pisabarro A."/>
            <person name="Eastwood D.C."/>
            <person name="Martin F."/>
            <person name="Cullen D."/>
            <person name="Grigoriev I.V."/>
            <person name="Hibbett D.S."/>
        </authorList>
    </citation>
    <scope>NUCLEOTIDE SEQUENCE [LARGE SCALE GENOMIC DNA]</scope>
    <source>
        <strain evidence="9 10">ATCC 11539</strain>
    </source>
</reference>
<dbReference type="eggNOG" id="KOG1897">
    <property type="taxonomic scope" value="Eukaryota"/>
</dbReference>
<dbReference type="SUPFAM" id="SSF50998">
    <property type="entry name" value="Quinoprotein alcohol dehydrogenase-like"/>
    <property type="match status" value="1"/>
</dbReference>
<name>S7RPG3_GLOTA</name>
<dbReference type="OMA" id="ITTRIDI"/>
<evidence type="ECO:0000256" key="4">
    <source>
        <dbReference type="ARBA" id="ARBA00023242"/>
    </source>
</evidence>
<dbReference type="AlphaFoldDB" id="S7RPG3"/>
<dbReference type="GO" id="GO:0005634">
    <property type="term" value="C:nucleus"/>
    <property type="evidence" value="ECO:0007669"/>
    <property type="project" value="UniProtKB-SubCell"/>
</dbReference>